<reference evidence="1 2" key="1">
    <citation type="submission" date="2019-04" db="EMBL/GenBank/DDBJ databases">
        <title>Friends and foes A comparative genomics studyof 23 Aspergillus species from section Flavi.</title>
        <authorList>
            <consortium name="DOE Joint Genome Institute"/>
            <person name="Kjaerbolling I."/>
            <person name="Vesth T."/>
            <person name="Frisvad J.C."/>
            <person name="Nybo J.L."/>
            <person name="Theobald S."/>
            <person name="Kildgaard S."/>
            <person name="Isbrandt T."/>
            <person name="Kuo A."/>
            <person name="Sato A."/>
            <person name="Lyhne E.K."/>
            <person name="Kogle M.E."/>
            <person name="Wiebenga A."/>
            <person name="Kun R.S."/>
            <person name="Lubbers R.J."/>
            <person name="Makela M.R."/>
            <person name="Barry K."/>
            <person name="Chovatia M."/>
            <person name="Clum A."/>
            <person name="Daum C."/>
            <person name="Haridas S."/>
            <person name="He G."/>
            <person name="LaButti K."/>
            <person name="Lipzen A."/>
            <person name="Mondo S."/>
            <person name="Riley R."/>
            <person name="Salamov A."/>
            <person name="Simmons B.A."/>
            <person name="Magnuson J.K."/>
            <person name="Henrissat B."/>
            <person name="Mortensen U.H."/>
            <person name="Larsen T.O."/>
            <person name="Devries R.P."/>
            <person name="Grigoriev I.V."/>
            <person name="Machida M."/>
            <person name="Baker S.E."/>
            <person name="Andersen M.R."/>
        </authorList>
    </citation>
    <scope>NUCLEOTIDE SEQUENCE [LARGE SCALE GENOMIC DNA]</scope>
    <source>
        <strain evidence="1 2">IBT 29228</strain>
    </source>
</reference>
<dbReference type="AlphaFoldDB" id="A0A5N7AX96"/>
<name>A0A5N7AX96_9EURO</name>
<evidence type="ECO:0000313" key="1">
    <source>
        <dbReference type="EMBL" id="KAE8374353.1"/>
    </source>
</evidence>
<organism evidence="1 2">
    <name type="scientific">Aspergillus bertholletiae</name>
    <dbReference type="NCBI Taxonomy" id="1226010"/>
    <lineage>
        <taxon>Eukaryota</taxon>
        <taxon>Fungi</taxon>
        <taxon>Dikarya</taxon>
        <taxon>Ascomycota</taxon>
        <taxon>Pezizomycotina</taxon>
        <taxon>Eurotiomycetes</taxon>
        <taxon>Eurotiomycetidae</taxon>
        <taxon>Eurotiales</taxon>
        <taxon>Aspergillaceae</taxon>
        <taxon>Aspergillus</taxon>
        <taxon>Aspergillus subgen. Circumdati</taxon>
    </lineage>
</organism>
<dbReference type="SUPFAM" id="SSF56112">
    <property type="entry name" value="Protein kinase-like (PK-like)"/>
    <property type="match status" value="1"/>
</dbReference>
<proteinExistence type="predicted"/>
<evidence type="ECO:0008006" key="3">
    <source>
        <dbReference type="Google" id="ProtNLM"/>
    </source>
</evidence>
<sequence>MASSTPQRKALTGSEKIFQLGTWRFEKLLSVKERDQSELDGGDTSERHEVYEAMRIDQPSKTPDIIKVKRQTGFWSNRNYRAPSDEIHREIDNLRQLHNCMSTPELIYSCVDTQGSDDELPGGYIAFIVMQKVPGRRLEIFERLTPHEQNRVRIAFVDALWEFCSNYFIHSDSRRENLIWNSEANRCFIIDLEDAEQCRGLTKNDVCLDPDEELGNWGLSDGESRGLLFDQKYMLMEYVKAKYLAID</sequence>
<dbReference type="EMBL" id="ML736287">
    <property type="protein sequence ID" value="KAE8374353.1"/>
    <property type="molecule type" value="Genomic_DNA"/>
</dbReference>
<keyword evidence="2" id="KW-1185">Reference proteome</keyword>
<evidence type="ECO:0000313" key="2">
    <source>
        <dbReference type="Proteomes" id="UP000326198"/>
    </source>
</evidence>
<accession>A0A5N7AX96</accession>
<dbReference type="Gene3D" id="1.10.510.10">
    <property type="entry name" value="Transferase(Phosphotransferase) domain 1"/>
    <property type="match status" value="1"/>
</dbReference>
<dbReference type="OrthoDB" id="4207132at2759"/>
<dbReference type="Proteomes" id="UP000326198">
    <property type="component" value="Unassembled WGS sequence"/>
</dbReference>
<gene>
    <name evidence="1" type="ORF">BDV26DRAFT_300285</name>
</gene>
<protein>
    <recommendedName>
        <fullName evidence="3">Protein kinase domain-containing protein</fullName>
    </recommendedName>
</protein>
<dbReference type="InterPro" id="IPR011009">
    <property type="entry name" value="Kinase-like_dom_sf"/>
</dbReference>